<evidence type="ECO:0000313" key="2">
    <source>
        <dbReference type="Proteomes" id="UP001165186"/>
    </source>
</evidence>
<reference evidence="1" key="1">
    <citation type="submission" date="2024-09" db="EMBL/GenBank/DDBJ databases">
        <title>Draft Genome Sequences of Neofusicoccum parvum.</title>
        <authorList>
            <person name="Ashida A."/>
            <person name="Camagna M."/>
            <person name="Tanaka A."/>
            <person name="Takemoto D."/>
        </authorList>
    </citation>
    <scope>NUCLEOTIDE SEQUENCE</scope>
    <source>
        <strain evidence="1">PPO83</strain>
    </source>
</reference>
<sequence length="341" mass="37757">MSFQHPLNILIFGTGAVGSTLGWRLAQNADVRLTAVCRSNYEPVKQHGIHLTTEMWGNGKYMPYRVVRSTREVSDVTFDYVVCANKVTSSDGLSFIKELAPVVSAMTVLVSAQNGVGVEEPLRLAFRNNIILSAVCYISCLQPLPGIIQQVSNLRPHGFHIGMYHPAEHGNLISKAKLENFVGLDNKFKQISDVAAERWIKQIFNGAWNPMAAISGLETHQLLDTPYLQMVRHLANEMYDVAVRLGISLSGNVPVETIECARNNPSLVPSMLQDARQKRPMEVETLCGSICRQADQIGVPVPTVKLFKGKISSTVEAVWHRGWGLEQRSIPLLAEAPFIRV</sequence>
<accession>A0ACB5RTN0</accession>
<comment type="caution">
    <text evidence="1">The sequence shown here is derived from an EMBL/GenBank/DDBJ whole genome shotgun (WGS) entry which is preliminary data.</text>
</comment>
<gene>
    <name evidence="1" type="primary">g8629</name>
    <name evidence="1" type="ORF">NpPPO83_00008629</name>
</gene>
<dbReference type="Proteomes" id="UP001165186">
    <property type="component" value="Unassembled WGS sequence"/>
</dbReference>
<dbReference type="EMBL" id="BSXG01000009">
    <property type="protein sequence ID" value="GME23897.1"/>
    <property type="molecule type" value="Genomic_DNA"/>
</dbReference>
<name>A0ACB5RTN0_9PEZI</name>
<proteinExistence type="predicted"/>
<organism evidence="1 2">
    <name type="scientific">Neofusicoccum parvum</name>
    <dbReference type="NCBI Taxonomy" id="310453"/>
    <lineage>
        <taxon>Eukaryota</taxon>
        <taxon>Fungi</taxon>
        <taxon>Dikarya</taxon>
        <taxon>Ascomycota</taxon>
        <taxon>Pezizomycotina</taxon>
        <taxon>Dothideomycetes</taxon>
        <taxon>Dothideomycetes incertae sedis</taxon>
        <taxon>Botryosphaeriales</taxon>
        <taxon>Botryosphaeriaceae</taxon>
        <taxon>Neofusicoccum</taxon>
    </lineage>
</organism>
<protein>
    <submittedName>
        <fullName evidence="1">Uncharacterized protein LTHEOB_10323</fullName>
    </submittedName>
</protein>
<evidence type="ECO:0000313" key="1">
    <source>
        <dbReference type="EMBL" id="GME23897.1"/>
    </source>
</evidence>
<keyword evidence="2" id="KW-1185">Reference proteome</keyword>